<comment type="caution">
    <text evidence="1">The sequence shown here is derived from an EMBL/GenBank/DDBJ whole genome shotgun (WGS) entry which is preliminary data.</text>
</comment>
<evidence type="ECO:0000313" key="1">
    <source>
        <dbReference type="EMBL" id="MDL0082338.1"/>
    </source>
</evidence>
<dbReference type="EMBL" id="JANURN010000005">
    <property type="protein sequence ID" value="MDL0082338.1"/>
    <property type="molecule type" value="Genomic_DNA"/>
</dbReference>
<keyword evidence="2" id="KW-1185">Reference proteome</keyword>
<name>A0ACC6FSU4_9HELI</name>
<reference evidence="1 2" key="1">
    <citation type="journal article" date="2023" name="Microorganisms">
        <title>Isolation and Genomic Characteristics of Cat-Borne Campylobacter felis sp. nov. and Sheep-Borne Campylobacter ovis sp. nov.</title>
        <authorList>
            <person name="Wang H."/>
            <person name="Li Y."/>
            <person name="Gu Y."/>
            <person name="Zhou G."/>
            <person name="Chen X."/>
            <person name="Zhang X."/>
            <person name="Shao Z."/>
            <person name="Zhang J."/>
            <person name="Zhang M."/>
        </authorList>
    </citation>
    <scope>NUCLEOTIDE SEQUENCE [LARGE SCALE GENOMIC DNA]</scope>
    <source>
        <strain evidence="1 2">XJK30-2</strain>
    </source>
</reference>
<organism evidence="1 2">
    <name type="scientific">Helicobacter zhangjianzhongii</name>
    <dbReference type="NCBI Taxonomy" id="2974574"/>
    <lineage>
        <taxon>Bacteria</taxon>
        <taxon>Pseudomonadati</taxon>
        <taxon>Campylobacterota</taxon>
        <taxon>Epsilonproteobacteria</taxon>
        <taxon>Campylobacterales</taxon>
        <taxon>Helicobacteraceae</taxon>
        <taxon>Helicobacter</taxon>
    </lineage>
</organism>
<accession>A0ACC6FSU4</accession>
<proteinExistence type="predicted"/>
<gene>
    <name evidence="1" type="ORF">NYG90_06600</name>
</gene>
<protein>
    <submittedName>
        <fullName evidence="1">Uncharacterized protein</fullName>
    </submittedName>
</protein>
<dbReference type="Proteomes" id="UP001173802">
    <property type="component" value="Unassembled WGS sequence"/>
</dbReference>
<sequence>MPLRENPQGFSWQSTKKGTQTQNADSSNQAHFLSLQASAIAVAWQSIFCASKITLY</sequence>
<evidence type="ECO:0000313" key="2">
    <source>
        <dbReference type="Proteomes" id="UP001173802"/>
    </source>
</evidence>